<feature type="binding site" evidence="5">
    <location>
        <position position="289"/>
    </location>
    <ligand>
        <name>dimethylallyl diphosphate</name>
        <dbReference type="ChEBI" id="CHEBI:57623"/>
    </ligand>
</feature>
<feature type="binding site" evidence="5">
    <location>
        <position position="118"/>
    </location>
    <ligand>
        <name>[4Fe-4S] cluster</name>
        <dbReference type="ChEBI" id="CHEBI:49883"/>
    </ligand>
</feature>
<feature type="binding site" evidence="5">
    <location>
        <position position="146"/>
    </location>
    <ligand>
        <name>dimethylallyl diphosphate</name>
        <dbReference type="ChEBI" id="CHEBI:57623"/>
    </ligand>
</feature>
<dbReference type="EC" id="1.17.7.4" evidence="5"/>
<keyword evidence="4 5" id="KW-0411">Iron-sulfur</keyword>
<feature type="binding site" evidence="5">
    <location>
        <position position="186"/>
    </location>
    <ligand>
        <name>(2E)-4-hydroxy-3-methylbut-2-enyl diphosphate</name>
        <dbReference type="ChEBI" id="CHEBI:128753"/>
    </ligand>
</feature>
<keyword evidence="5" id="KW-0560">Oxidoreductase</keyword>
<feature type="binding site" evidence="5">
    <location>
        <position position="63"/>
    </location>
    <ligand>
        <name>(2E)-4-hydroxy-3-methylbut-2-enyl diphosphate</name>
        <dbReference type="ChEBI" id="CHEBI:128753"/>
    </ligand>
</feature>
<comment type="similarity">
    <text evidence="5">Belongs to the IspH family.</text>
</comment>
<dbReference type="UniPathway" id="UPA00056">
    <property type="reaction ID" value="UER00097"/>
</dbReference>
<dbReference type="Proteomes" id="UP000198386">
    <property type="component" value="Unassembled WGS sequence"/>
</dbReference>
<gene>
    <name evidence="5" type="primary">ispH</name>
    <name evidence="6" type="ORF">SAMN04488107_2784</name>
</gene>
<feature type="binding site" evidence="5">
    <location>
        <position position="289"/>
    </location>
    <ligand>
        <name>(2E)-4-hydroxy-3-methylbut-2-enyl diphosphate</name>
        <dbReference type="ChEBI" id="CHEBI:128753"/>
    </ligand>
</feature>
<evidence type="ECO:0000256" key="3">
    <source>
        <dbReference type="ARBA" id="ARBA00023004"/>
    </source>
</evidence>
<organism evidence="6 7">
    <name type="scientific">Geodermatophilus saharensis</name>
    <dbReference type="NCBI Taxonomy" id="1137994"/>
    <lineage>
        <taxon>Bacteria</taxon>
        <taxon>Bacillati</taxon>
        <taxon>Actinomycetota</taxon>
        <taxon>Actinomycetes</taxon>
        <taxon>Geodermatophilales</taxon>
        <taxon>Geodermatophilaceae</taxon>
        <taxon>Geodermatophilus</taxon>
    </lineage>
</organism>
<feature type="binding site" evidence="5">
    <location>
        <position position="63"/>
    </location>
    <ligand>
        <name>isopentenyl diphosphate</name>
        <dbReference type="ChEBI" id="CHEBI:128769"/>
    </ligand>
</feature>
<reference evidence="7" key="1">
    <citation type="submission" date="2017-06" db="EMBL/GenBank/DDBJ databases">
        <authorList>
            <person name="Varghese N."/>
            <person name="Submissions S."/>
        </authorList>
    </citation>
    <scope>NUCLEOTIDE SEQUENCE [LARGE SCALE GENOMIC DNA]</scope>
    <source>
        <strain evidence="7">DSM 45423</strain>
    </source>
</reference>
<keyword evidence="2 5" id="KW-0479">Metal-binding</keyword>
<dbReference type="HAMAP" id="MF_00191">
    <property type="entry name" value="IspH"/>
    <property type="match status" value="1"/>
</dbReference>
<keyword evidence="7" id="KW-1185">Reference proteome</keyword>
<feature type="binding site" evidence="5">
    <location>
        <position position="216"/>
    </location>
    <ligand>
        <name>[4Fe-4S] cluster</name>
        <dbReference type="ChEBI" id="CHEBI:49883"/>
    </ligand>
</feature>
<feature type="active site" description="Proton donor" evidence="5">
    <location>
        <position position="148"/>
    </location>
</feature>
<comment type="catalytic activity">
    <reaction evidence="5">
        <text>isopentenyl diphosphate + 2 oxidized [2Fe-2S]-[ferredoxin] + H2O = (2E)-4-hydroxy-3-methylbut-2-enyl diphosphate + 2 reduced [2Fe-2S]-[ferredoxin] + 2 H(+)</text>
        <dbReference type="Rhea" id="RHEA:24488"/>
        <dbReference type="Rhea" id="RHEA-COMP:10000"/>
        <dbReference type="Rhea" id="RHEA-COMP:10001"/>
        <dbReference type="ChEBI" id="CHEBI:15377"/>
        <dbReference type="ChEBI" id="CHEBI:15378"/>
        <dbReference type="ChEBI" id="CHEBI:33737"/>
        <dbReference type="ChEBI" id="CHEBI:33738"/>
        <dbReference type="ChEBI" id="CHEBI:128753"/>
        <dbReference type="ChEBI" id="CHEBI:128769"/>
        <dbReference type="EC" id="1.17.7.4"/>
    </reaction>
</comment>
<evidence type="ECO:0000313" key="7">
    <source>
        <dbReference type="Proteomes" id="UP000198386"/>
    </source>
</evidence>
<dbReference type="GO" id="GO:0050992">
    <property type="term" value="P:dimethylallyl diphosphate biosynthetic process"/>
    <property type="evidence" value="ECO:0007669"/>
    <property type="project" value="UniProtKB-UniRule"/>
</dbReference>
<dbReference type="EMBL" id="FZOH01000005">
    <property type="protein sequence ID" value="SNS50526.1"/>
    <property type="molecule type" value="Genomic_DNA"/>
</dbReference>
<dbReference type="PANTHER" id="PTHR30426:SF0">
    <property type="entry name" value="4-HYDROXY-3-METHYLBUT-2-ENYL DIPHOSPHATE REDUCTASE"/>
    <property type="match status" value="1"/>
</dbReference>
<feature type="binding site" evidence="5">
    <location>
        <position position="246"/>
    </location>
    <ligand>
        <name>dimethylallyl diphosphate</name>
        <dbReference type="ChEBI" id="CHEBI:57623"/>
    </ligand>
</feature>
<name>A0A239F0S2_9ACTN</name>
<feature type="binding site" evidence="5">
    <location>
        <position position="244"/>
    </location>
    <ligand>
        <name>(2E)-4-hydroxy-3-methylbut-2-enyl diphosphate</name>
        <dbReference type="ChEBI" id="CHEBI:128753"/>
    </ligand>
</feature>
<feature type="binding site" evidence="5">
    <location>
        <position position="245"/>
    </location>
    <ligand>
        <name>dimethylallyl diphosphate</name>
        <dbReference type="ChEBI" id="CHEBI:57623"/>
    </ligand>
</feature>
<dbReference type="Pfam" id="PF02401">
    <property type="entry name" value="LYTB"/>
    <property type="match status" value="1"/>
</dbReference>
<dbReference type="CDD" id="cd13944">
    <property type="entry name" value="lytB_ispH"/>
    <property type="match status" value="1"/>
</dbReference>
<evidence type="ECO:0000256" key="1">
    <source>
        <dbReference type="ARBA" id="ARBA00022485"/>
    </source>
</evidence>
<evidence type="ECO:0000256" key="2">
    <source>
        <dbReference type="ARBA" id="ARBA00022723"/>
    </source>
</evidence>
<dbReference type="GO" id="GO:0051745">
    <property type="term" value="F:4-hydroxy-3-methylbut-2-enyl diphosphate reductase activity"/>
    <property type="evidence" value="ECO:0007669"/>
    <property type="project" value="UniProtKB-UniRule"/>
</dbReference>
<dbReference type="AlphaFoldDB" id="A0A239F0S2"/>
<feature type="binding site" evidence="5">
    <location>
        <position position="34"/>
    </location>
    <ligand>
        <name>[4Fe-4S] cluster</name>
        <dbReference type="ChEBI" id="CHEBI:49883"/>
    </ligand>
</feature>
<comment type="cofactor">
    <cofactor evidence="5">
        <name>[4Fe-4S] cluster</name>
        <dbReference type="ChEBI" id="CHEBI:49883"/>
    </cofactor>
    <text evidence="5">Binds 1 [4Fe-4S] cluster per subunit.</text>
</comment>
<feature type="binding site" evidence="5">
    <location>
        <position position="96"/>
    </location>
    <ligand>
        <name>dimethylallyl diphosphate</name>
        <dbReference type="ChEBI" id="CHEBI:57623"/>
    </ligand>
</feature>
<feature type="binding site" evidence="5">
    <location>
        <position position="146"/>
    </location>
    <ligand>
        <name>(2E)-4-hydroxy-3-methylbut-2-enyl diphosphate</name>
        <dbReference type="ChEBI" id="CHEBI:128753"/>
    </ligand>
</feature>
<feature type="binding site" evidence="5">
    <location>
        <position position="244"/>
    </location>
    <ligand>
        <name>isopentenyl diphosphate</name>
        <dbReference type="ChEBI" id="CHEBI:128769"/>
    </ligand>
</feature>
<dbReference type="PANTHER" id="PTHR30426">
    <property type="entry name" value="4-HYDROXY-3-METHYLBUT-2-ENYL DIPHOSPHATE REDUCTASE"/>
    <property type="match status" value="1"/>
</dbReference>
<sequence>MSGRTPGVSGPALYHEVMADQRGRVLLADPRGYCAGVDRAVVAVERALEIHGAPVYVRKQIVHNKHVVATLERRGAVFVDETDEVPEGSVVVFSAHGVSPAVHEEAAARQLRTIDATCPLVTKVHQEAKRFARDDYDILLIGHRGHEEVEGTSGEAPSHIQLVDGPDDVANVQVRDPEKVVWLSQTTLSVDETLTTVDQLRTRFPGLQSPPSDDICYATQNRQQAVKQMAPACDLVVVVGSTNSSNSVRLVEVALEAGARDAHLVDYAAEIDPAWLEGVSTVGVTSGASVPEVLVGEVLDWLAERGYPDVETVKAAEERLVFALPRELRPERGESARPAR</sequence>
<feature type="binding site" evidence="5">
    <location>
        <position position="96"/>
    </location>
    <ligand>
        <name>(2E)-4-hydroxy-3-methylbut-2-enyl diphosphate</name>
        <dbReference type="ChEBI" id="CHEBI:128753"/>
    </ligand>
</feature>
<dbReference type="GO" id="GO:0019288">
    <property type="term" value="P:isopentenyl diphosphate biosynthetic process, methylerythritol 4-phosphate pathway"/>
    <property type="evidence" value="ECO:0007669"/>
    <property type="project" value="UniProtKB-UniRule"/>
</dbReference>
<dbReference type="NCBIfam" id="NF002189">
    <property type="entry name" value="PRK01045.1-3"/>
    <property type="match status" value="1"/>
</dbReference>
<feature type="binding site" evidence="5">
    <location>
        <position position="146"/>
    </location>
    <ligand>
        <name>isopentenyl diphosphate</name>
        <dbReference type="ChEBI" id="CHEBI:128769"/>
    </ligand>
</feature>
<dbReference type="NCBIfam" id="NF002188">
    <property type="entry name" value="PRK01045.1-2"/>
    <property type="match status" value="1"/>
</dbReference>
<dbReference type="InterPro" id="IPR003451">
    <property type="entry name" value="LytB/IspH"/>
</dbReference>
<dbReference type="Gene3D" id="3.40.1010.20">
    <property type="entry name" value="4-hydroxy-3-methylbut-2-enyl diphosphate reductase, catalytic domain"/>
    <property type="match status" value="2"/>
</dbReference>
<dbReference type="UniPathway" id="UPA00059">
    <property type="reaction ID" value="UER00105"/>
</dbReference>
<feature type="binding site" evidence="5">
    <location>
        <position position="244"/>
    </location>
    <ligand>
        <name>dimethylallyl diphosphate</name>
        <dbReference type="ChEBI" id="CHEBI:57623"/>
    </ligand>
</feature>
<keyword evidence="3 5" id="KW-0408">Iron</keyword>
<protein>
    <recommendedName>
        <fullName evidence="5">4-hydroxy-3-methylbut-2-enyl diphosphate reductase</fullName>
        <shortName evidence="5">HMBPP reductase</shortName>
        <ecNumber evidence="5">1.17.7.4</ecNumber>
    </recommendedName>
</protein>
<keyword evidence="5" id="KW-0414">Isoprene biosynthesis</keyword>
<feature type="binding site" evidence="5">
    <location>
        <position position="245"/>
    </location>
    <ligand>
        <name>(2E)-4-hydroxy-3-methylbut-2-enyl diphosphate</name>
        <dbReference type="ChEBI" id="CHEBI:128753"/>
    </ligand>
</feature>
<dbReference type="GO" id="GO:0046872">
    <property type="term" value="F:metal ion binding"/>
    <property type="evidence" value="ECO:0007669"/>
    <property type="project" value="UniProtKB-KW"/>
</dbReference>
<accession>A0A239F0S2</accession>
<feature type="binding site" evidence="5">
    <location>
        <position position="96"/>
    </location>
    <ligand>
        <name>isopentenyl diphosphate</name>
        <dbReference type="ChEBI" id="CHEBI:128769"/>
    </ligand>
</feature>
<feature type="binding site" evidence="5">
    <location>
        <position position="289"/>
    </location>
    <ligand>
        <name>isopentenyl diphosphate</name>
        <dbReference type="ChEBI" id="CHEBI:128769"/>
    </ligand>
</feature>
<dbReference type="NCBIfam" id="TIGR00216">
    <property type="entry name" value="ispH_lytB"/>
    <property type="match status" value="1"/>
</dbReference>
<comment type="catalytic activity">
    <reaction evidence="5">
        <text>dimethylallyl diphosphate + 2 oxidized [2Fe-2S]-[ferredoxin] + H2O = (2E)-4-hydroxy-3-methylbut-2-enyl diphosphate + 2 reduced [2Fe-2S]-[ferredoxin] + 2 H(+)</text>
        <dbReference type="Rhea" id="RHEA:24825"/>
        <dbReference type="Rhea" id="RHEA-COMP:10000"/>
        <dbReference type="Rhea" id="RHEA-COMP:10001"/>
        <dbReference type="ChEBI" id="CHEBI:15377"/>
        <dbReference type="ChEBI" id="CHEBI:15378"/>
        <dbReference type="ChEBI" id="CHEBI:33737"/>
        <dbReference type="ChEBI" id="CHEBI:33738"/>
        <dbReference type="ChEBI" id="CHEBI:57623"/>
        <dbReference type="ChEBI" id="CHEBI:128753"/>
        <dbReference type="EC" id="1.17.7.4"/>
    </reaction>
</comment>
<keyword evidence="1 5" id="KW-0004">4Fe-4S</keyword>
<comment type="function">
    <text evidence="5">Catalyzes the conversion of 1-hydroxy-2-methyl-2-(E)-butenyl 4-diphosphate (HMBPP) into a mixture of isopentenyl diphosphate (IPP) and dimethylallyl diphosphate (DMAPP). Acts in the terminal step of the DOXP/MEP pathway for isoprenoid precursor biosynthesis.</text>
</comment>
<evidence type="ECO:0000256" key="4">
    <source>
        <dbReference type="ARBA" id="ARBA00023014"/>
    </source>
</evidence>
<dbReference type="NCBIfam" id="NF002190">
    <property type="entry name" value="PRK01045.1-4"/>
    <property type="match status" value="1"/>
</dbReference>
<feature type="binding site" evidence="5">
    <location>
        <position position="63"/>
    </location>
    <ligand>
        <name>dimethylallyl diphosphate</name>
        <dbReference type="ChEBI" id="CHEBI:57623"/>
    </ligand>
</feature>
<feature type="binding site" evidence="5">
    <location>
        <position position="245"/>
    </location>
    <ligand>
        <name>isopentenyl diphosphate</name>
        <dbReference type="ChEBI" id="CHEBI:128769"/>
    </ligand>
</feature>
<dbReference type="GO" id="GO:0051539">
    <property type="term" value="F:4 iron, 4 sulfur cluster binding"/>
    <property type="evidence" value="ECO:0007669"/>
    <property type="project" value="UniProtKB-UniRule"/>
</dbReference>
<comment type="pathway">
    <text evidence="5">Isoprenoid biosynthesis; isopentenyl diphosphate biosynthesis via DXP pathway; isopentenyl diphosphate from 1-deoxy-D-xylulose 5-phosphate: step 6/6.</text>
</comment>
<dbReference type="Gene3D" id="3.40.50.11270">
    <property type="match status" value="1"/>
</dbReference>
<proteinExistence type="inferred from homology"/>
<evidence type="ECO:0000256" key="5">
    <source>
        <dbReference type="HAMAP-Rule" id="MF_00191"/>
    </source>
</evidence>
<evidence type="ECO:0000313" key="6">
    <source>
        <dbReference type="EMBL" id="SNS50526.1"/>
    </source>
</evidence>
<comment type="pathway">
    <text evidence="5">Isoprenoid biosynthesis; dimethylallyl diphosphate biosynthesis; dimethylallyl diphosphate from (2E)-4-hydroxy-3-methylbutenyl diphosphate: step 1/1.</text>
</comment>
<feature type="binding site" evidence="5">
    <location>
        <position position="246"/>
    </location>
    <ligand>
        <name>(2E)-4-hydroxy-3-methylbut-2-enyl diphosphate</name>
        <dbReference type="ChEBI" id="CHEBI:128753"/>
    </ligand>
</feature>
<feature type="binding site" evidence="5">
    <location>
        <position position="246"/>
    </location>
    <ligand>
        <name>isopentenyl diphosphate</name>
        <dbReference type="ChEBI" id="CHEBI:128769"/>
    </ligand>
</feature>
<dbReference type="GO" id="GO:0016114">
    <property type="term" value="P:terpenoid biosynthetic process"/>
    <property type="evidence" value="ECO:0007669"/>
    <property type="project" value="UniProtKB-UniRule"/>
</dbReference>